<evidence type="ECO:0000256" key="6">
    <source>
        <dbReference type="ARBA" id="ARBA00022989"/>
    </source>
</evidence>
<dbReference type="Proteomes" id="UP000034407">
    <property type="component" value="Unassembled WGS sequence"/>
</dbReference>
<evidence type="ECO:0000256" key="3">
    <source>
        <dbReference type="ARBA" id="ARBA00021718"/>
    </source>
</evidence>
<evidence type="ECO:0000256" key="2">
    <source>
        <dbReference type="ARBA" id="ARBA00006156"/>
    </source>
</evidence>
<dbReference type="PANTHER" id="PTHR34040:SF2">
    <property type="entry name" value="FLAGELLAR BIOSYNTHETIC PROTEIN FLIQ"/>
    <property type="match status" value="1"/>
</dbReference>
<dbReference type="GO" id="GO:0009425">
    <property type="term" value="C:bacterial-type flagellum basal body"/>
    <property type="evidence" value="ECO:0007669"/>
    <property type="project" value="UniProtKB-SubCell"/>
</dbReference>
<dbReference type="InterPro" id="IPR002191">
    <property type="entry name" value="Bac_export_3"/>
</dbReference>
<keyword evidence="10" id="KW-0282">Flagellum</keyword>
<dbReference type="Pfam" id="PF01313">
    <property type="entry name" value="Bac_export_3"/>
    <property type="match status" value="1"/>
</dbReference>
<dbReference type="EMBL" id="LBBT01000038">
    <property type="protein sequence ID" value="KKY02659.1"/>
    <property type="molecule type" value="Genomic_DNA"/>
</dbReference>
<comment type="caution">
    <text evidence="10">The sequence shown here is derived from an EMBL/GenBank/DDBJ whole genome shotgun (WGS) entry which is preliminary data.</text>
</comment>
<evidence type="ECO:0000256" key="7">
    <source>
        <dbReference type="ARBA" id="ARBA00023136"/>
    </source>
</evidence>
<sequence length="89" mass="9633">MSESVVVSIVKETLYTGMLIAGPILILSLLVGLLISIFQATTQIQEQTLSFIPKLIVVALTLAIGGAWMLNELIQFTNKIMNMVANIKG</sequence>
<keyword evidence="6 9" id="KW-1133">Transmembrane helix</keyword>
<keyword evidence="10" id="KW-0966">Cell projection</keyword>
<comment type="subcellular location">
    <subcellularLocation>
        <location evidence="1 9">Cell membrane</location>
        <topology evidence="1">Multi-pass membrane protein</topology>
    </subcellularLocation>
    <subcellularLocation>
        <location evidence="9">Bacterial flagellum basal body</location>
    </subcellularLocation>
</comment>
<comment type="similarity">
    <text evidence="2 9">Belongs to the FliQ/MopD/SpaQ family.</text>
</comment>
<evidence type="ECO:0000256" key="9">
    <source>
        <dbReference type="RuleBase" id="RU364090"/>
    </source>
</evidence>
<evidence type="ECO:0000313" key="10">
    <source>
        <dbReference type="EMBL" id="KKY02659.1"/>
    </source>
</evidence>
<organism evidence="10 11">
    <name type="scientific">Paraclostridium benzoelyticum</name>
    <dbReference type="NCBI Taxonomy" id="1629550"/>
    <lineage>
        <taxon>Bacteria</taxon>
        <taxon>Bacillati</taxon>
        <taxon>Bacillota</taxon>
        <taxon>Clostridia</taxon>
        <taxon>Peptostreptococcales</taxon>
        <taxon>Peptostreptococcaceae</taxon>
        <taxon>Paraclostridium</taxon>
    </lineage>
</organism>
<evidence type="ECO:0000256" key="4">
    <source>
        <dbReference type="ARBA" id="ARBA00022475"/>
    </source>
</evidence>
<dbReference type="PRINTS" id="PR00952">
    <property type="entry name" value="TYPE3IMQPROT"/>
</dbReference>
<dbReference type="PATRIC" id="fig|1629550.3.peg.3071"/>
<protein>
    <recommendedName>
        <fullName evidence="3 9">Flagellar biosynthetic protein FliQ</fullName>
    </recommendedName>
</protein>
<dbReference type="GO" id="GO:0044780">
    <property type="term" value="P:bacterial-type flagellum assembly"/>
    <property type="evidence" value="ECO:0007669"/>
    <property type="project" value="InterPro"/>
</dbReference>
<evidence type="ECO:0000256" key="5">
    <source>
        <dbReference type="ARBA" id="ARBA00022692"/>
    </source>
</evidence>
<dbReference type="GO" id="GO:0005886">
    <property type="term" value="C:plasma membrane"/>
    <property type="evidence" value="ECO:0007669"/>
    <property type="project" value="UniProtKB-SubCell"/>
</dbReference>
<dbReference type="InterPro" id="IPR006305">
    <property type="entry name" value="FliQ"/>
</dbReference>
<dbReference type="NCBIfam" id="TIGR01402">
    <property type="entry name" value="fliQ"/>
    <property type="match status" value="1"/>
</dbReference>
<evidence type="ECO:0000256" key="1">
    <source>
        <dbReference type="ARBA" id="ARBA00004651"/>
    </source>
</evidence>
<keyword evidence="7 9" id="KW-0472">Membrane</keyword>
<keyword evidence="8 9" id="KW-0975">Bacterial flagellum</keyword>
<feature type="transmembrane region" description="Helical" evidence="9">
    <location>
        <begin position="51"/>
        <end position="70"/>
    </location>
</feature>
<comment type="function">
    <text evidence="9">Role in flagellar biosynthesis.</text>
</comment>
<feature type="transmembrane region" description="Helical" evidence="9">
    <location>
        <begin position="20"/>
        <end position="39"/>
    </location>
</feature>
<dbReference type="OrthoDB" id="9806440at2"/>
<evidence type="ECO:0000256" key="8">
    <source>
        <dbReference type="ARBA" id="ARBA00023143"/>
    </source>
</evidence>
<keyword evidence="4 9" id="KW-1003">Cell membrane</keyword>
<dbReference type="RefSeq" id="WP_046821819.1">
    <property type="nucleotide sequence ID" value="NZ_JBCLWQ010000002.1"/>
</dbReference>
<name>A0A0M3DMI0_9FIRM</name>
<keyword evidence="11" id="KW-1185">Reference proteome</keyword>
<keyword evidence="5 9" id="KW-0812">Transmembrane</keyword>
<dbReference type="PANTHER" id="PTHR34040">
    <property type="entry name" value="FLAGELLAR BIOSYNTHETIC PROTEIN FLIQ"/>
    <property type="match status" value="1"/>
</dbReference>
<dbReference type="AlphaFoldDB" id="A0A0M3DMI0"/>
<accession>A0A0M3DMI0</accession>
<evidence type="ECO:0000313" key="11">
    <source>
        <dbReference type="Proteomes" id="UP000034407"/>
    </source>
</evidence>
<dbReference type="GO" id="GO:0009306">
    <property type="term" value="P:protein secretion"/>
    <property type="evidence" value="ECO:0007669"/>
    <property type="project" value="InterPro"/>
</dbReference>
<keyword evidence="10" id="KW-0969">Cilium</keyword>
<proteinExistence type="inferred from homology"/>
<reference evidence="10 11" key="1">
    <citation type="submission" date="2015-04" db="EMBL/GenBank/DDBJ databases">
        <title>Microcin producing Clostridium sp. JC272T.</title>
        <authorList>
            <person name="Jyothsna T."/>
            <person name="Sasikala C."/>
            <person name="Ramana C."/>
        </authorList>
    </citation>
    <scope>NUCLEOTIDE SEQUENCE [LARGE SCALE GENOMIC DNA]</scope>
    <source>
        <strain evidence="10 11">JC272</strain>
    </source>
</reference>
<dbReference type="PIRSF" id="PIRSF004669">
    <property type="entry name" value="FliQ"/>
    <property type="match status" value="1"/>
</dbReference>
<gene>
    <name evidence="9" type="primary">fliQ</name>
    <name evidence="10" type="ORF">VN21_02060</name>
</gene>